<dbReference type="OrthoDB" id="9801074at2"/>
<dbReference type="InterPro" id="IPR012156">
    <property type="entry name" value="Cold_shock_CspA"/>
</dbReference>
<reference evidence="5 6" key="1">
    <citation type="submission" date="2016-09" db="EMBL/GenBank/DDBJ databases">
        <title>Genomic evidence for plant-parasitic nematodes as the earliest Wolbachia hosts.</title>
        <authorList>
            <person name="Brown A.M."/>
            <person name="Wasala S.K."/>
            <person name="Howe D.K."/>
            <person name="Peetz A.B."/>
            <person name="Zasada I.A."/>
            <person name="Denver D.R."/>
        </authorList>
    </citation>
    <scope>NUCLEOTIDE SEQUENCE [LARGE SCALE GENOMIC DNA]</scope>
    <source>
        <strain evidence="6">wPpe</strain>
    </source>
</reference>
<evidence type="ECO:0000259" key="4">
    <source>
        <dbReference type="PROSITE" id="PS51857"/>
    </source>
</evidence>
<keyword evidence="6" id="KW-1185">Reference proteome</keyword>
<feature type="domain" description="CSD" evidence="4">
    <location>
        <begin position="1"/>
        <end position="82"/>
    </location>
</feature>
<keyword evidence="3" id="KW-0963">Cytoplasm</keyword>
<accession>A0A1E7QK47</accession>
<protein>
    <recommendedName>
        <fullName evidence="2">Cold shock-like protein CspA</fullName>
    </recommendedName>
</protein>
<evidence type="ECO:0000256" key="2">
    <source>
        <dbReference type="ARBA" id="ARBA00022332"/>
    </source>
</evidence>
<dbReference type="SMART" id="SM00357">
    <property type="entry name" value="CSP"/>
    <property type="match status" value="1"/>
</dbReference>
<dbReference type="Proteomes" id="UP000175679">
    <property type="component" value="Unassembled WGS sequence"/>
</dbReference>
<dbReference type="InterPro" id="IPR011129">
    <property type="entry name" value="CSD"/>
</dbReference>
<proteinExistence type="predicted"/>
<name>A0A1E7QK47_WOLPI</name>
<sequence>MEYGNLKWFDVARGFGFIEPDNKEEKEEVFVHASEFTRSGININTLKVARHGRPGQRLSYDLETKTNKKTGKTQIFAIKLRLVEE</sequence>
<evidence type="ECO:0000313" key="6">
    <source>
        <dbReference type="Proteomes" id="UP000175679"/>
    </source>
</evidence>
<dbReference type="InterPro" id="IPR012340">
    <property type="entry name" value="NA-bd_OB-fold"/>
</dbReference>
<dbReference type="GO" id="GO:0003676">
    <property type="term" value="F:nucleic acid binding"/>
    <property type="evidence" value="ECO:0007669"/>
    <property type="project" value="InterPro"/>
</dbReference>
<dbReference type="Pfam" id="PF00313">
    <property type="entry name" value="CSD"/>
    <property type="match status" value="1"/>
</dbReference>
<evidence type="ECO:0000256" key="3">
    <source>
        <dbReference type="ARBA" id="ARBA00022490"/>
    </source>
</evidence>
<dbReference type="EMBL" id="MJMG01000003">
    <property type="protein sequence ID" value="OEY86845.1"/>
    <property type="molecule type" value="Genomic_DNA"/>
</dbReference>
<evidence type="ECO:0000256" key="1">
    <source>
        <dbReference type="ARBA" id="ARBA00004496"/>
    </source>
</evidence>
<dbReference type="Gene3D" id="2.40.50.140">
    <property type="entry name" value="Nucleic acid-binding proteins"/>
    <property type="match status" value="1"/>
</dbReference>
<dbReference type="PROSITE" id="PS51857">
    <property type="entry name" value="CSD_2"/>
    <property type="match status" value="1"/>
</dbReference>
<dbReference type="SUPFAM" id="SSF50249">
    <property type="entry name" value="Nucleic acid-binding proteins"/>
    <property type="match status" value="1"/>
</dbReference>
<comment type="caution">
    <text evidence="5">The sequence shown here is derived from an EMBL/GenBank/DDBJ whole genome shotgun (WGS) entry which is preliminary data.</text>
</comment>
<dbReference type="GO" id="GO:0005829">
    <property type="term" value="C:cytosol"/>
    <property type="evidence" value="ECO:0007669"/>
    <property type="project" value="UniProtKB-ARBA"/>
</dbReference>
<dbReference type="PIRSF" id="PIRSF002599">
    <property type="entry name" value="Cold_shock_A"/>
    <property type="match status" value="1"/>
</dbReference>
<dbReference type="AlphaFoldDB" id="A0A1E7QK47"/>
<dbReference type="RefSeq" id="WP_070064898.1">
    <property type="nucleotide sequence ID" value="NZ_MJMG01000003.1"/>
</dbReference>
<gene>
    <name evidence="5" type="ORF">BIY23_04675</name>
</gene>
<dbReference type="InterPro" id="IPR002059">
    <property type="entry name" value="CSP_DNA-bd"/>
</dbReference>
<comment type="subcellular location">
    <subcellularLocation>
        <location evidence="1">Cytoplasm</location>
    </subcellularLocation>
</comment>
<evidence type="ECO:0000313" key="5">
    <source>
        <dbReference type="EMBL" id="OEY86845.1"/>
    </source>
</evidence>
<organism evidence="5 6">
    <name type="scientific">Wolbachia pipientis</name>
    <dbReference type="NCBI Taxonomy" id="955"/>
    <lineage>
        <taxon>Bacteria</taxon>
        <taxon>Pseudomonadati</taxon>
        <taxon>Pseudomonadota</taxon>
        <taxon>Alphaproteobacteria</taxon>
        <taxon>Rickettsiales</taxon>
        <taxon>Anaplasmataceae</taxon>
        <taxon>Wolbachieae</taxon>
        <taxon>Wolbachia</taxon>
    </lineage>
</organism>
<dbReference type="CDD" id="cd04458">
    <property type="entry name" value="CSP_CDS"/>
    <property type="match status" value="1"/>
</dbReference>